<gene>
    <name evidence="4" type="ORF">CLG94_01465</name>
</gene>
<dbReference type="GO" id="GO:0005524">
    <property type="term" value="F:ATP binding"/>
    <property type="evidence" value="ECO:0007669"/>
    <property type="project" value="UniProtKB-KW"/>
</dbReference>
<dbReference type="PROSITE" id="PS51459">
    <property type="entry name" value="FIDO"/>
    <property type="match status" value="1"/>
</dbReference>
<keyword evidence="2" id="KW-0547">Nucleotide-binding</keyword>
<accession>A0A2T4U0U6</accession>
<reference evidence="4 5" key="1">
    <citation type="submission" date="2017-09" db="EMBL/GenBank/DDBJ databases">
        <title>Bloom of a denitrifying methanotroph, Candidatus Methylomirabilis limnetica, in a deep stratified lake.</title>
        <authorList>
            <person name="Graf J.S."/>
            <person name="Marchant H.K."/>
            <person name="Tienken D."/>
            <person name="Hach P.F."/>
            <person name="Brand A."/>
            <person name="Schubert C.J."/>
            <person name="Kuypers M.M."/>
            <person name="Milucka J."/>
        </authorList>
    </citation>
    <scope>NUCLEOTIDE SEQUENCE [LARGE SCALE GENOMIC DNA]</scope>
    <source>
        <strain evidence="4 5">Zug</strain>
    </source>
</reference>
<feature type="active site" evidence="1">
    <location>
        <position position="195"/>
    </location>
</feature>
<evidence type="ECO:0000256" key="2">
    <source>
        <dbReference type="PIRSR" id="PIRSR640198-2"/>
    </source>
</evidence>
<dbReference type="InterPro" id="IPR036597">
    <property type="entry name" value="Fido-like_dom_sf"/>
</dbReference>
<dbReference type="PANTHER" id="PTHR13504">
    <property type="entry name" value="FIDO DOMAIN-CONTAINING PROTEIN DDB_G0283145"/>
    <property type="match status" value="1"/>
</dbReference>
<sequence>MMTLRQFLAKHESVPATTAWYLADLGEARGKQELFTRQSPQRLKALQEHALIESAVSSNRIEGVEVDKARIGTLIFGKPFLRDRNEEEVHGYRQALKLIHEKGSKLPLTEETVLRLHRMARGEIWDAGKYKEKDGDIIERHADGTSRIRFKTVPAAKTPGAMKDLIALWNTCIEERAVHPLIALAAFNLDFLCIHPFRDGNGRTSRLLFLLQCYHLGYEAGRYISLERLIEQNKDRYYDTLERSSAKWHEGKHNPWPHVNYLLYILKTACREFEDRLGRIKSPRGEKTGLVVQAIHRMTDVFRVADLQKQCPWVSVDMIRRVLKNLRAKEAVECLGRGQSATWRKTPKWRELGNTD</sequence>
<evidence type="ECO:0000313" key="4">
    <source>
        <dbReference type="EMBL" id="PTL36966.1"/>
    </source>
</evidence>
<dbReference type="Proteomes" id="UP000241436">
    <property type="component" value="Unassembled WGS sequence"/>
</dbReference>
<name>A0A2T4U0U6_9BACT</name>
<dbReference type="Pfam" id="PF02661">
    <property type="entry name" value="Fic"/>
    <property type="match status" value="1"/>
</dbReference>
<dbReference type="InterPro" id="IPR040198">
    <property type="entry name" value="Fido_containing"/>
</dbReference>
<evidence type="ECO:0000259" key="3">
    <source>
        <dbReference type="PROSITE" id="PS51459"/>
    </source>
</evidence>
<proteinExistence type="predicted"/>
<protein>
    <submittedName>
        <fullName evidence="4">Cell filamentation protein Fic</fullName>
    </submittedName>
</protein>
<feature type="binding site" evidence="2">
    <location>
        <begin position="199"/>
        <end position="206"/>
    </location>
    <ligand>
        <name>ATP</name>
        <dbReference type="ChEBI" id="CHEBI:30616"/>
    </ligand>
</feature>
<organism evidence="4 5">
    <name type="scientific">Candidatus Methylomirabilis limnetica</name>
    <dbReference type="NCBI Taxonomy" id="2033718"/>
    <lineage>
        <taxon>Bacteria</taxon>
        <taxon>Candidatus Methylomirabilota</taxon>
        <taxon>Candidatus Methylomirabilia</taxon>
        <taxon>Candidatus Methylomirabilales</taxon>
        <taxon>Candidatus Methylomirabilaceae</taxon>
        <taxon>Candidatus Methylomirabilis</taxon>
    </lineage>
</organism>
<feature type="domain" description="Fido" evidence="3">
    <location>
        <begin position="108"/>
        <end position="267"/>
    </location>
</feature>
<dbReference type="PANTHER" id="PTHR13504:SF38">
    <property type="entry name" value="FIDO DOMAIN-CONTAINING PROTEIN"/>
    <property type="match status" value="1"/>
</dbReference>
<keyword evidence="2" id="KW-0067">ATP-binding</keyword>
<dbReference type="SUPFAM" id="SSF140931">
    <property type="entry name" value="Fic-like"/>
    <property type="match status" value="1"/>
</dbReference>
<dbReference type="AlphaFoldDB" id="A0A2T4U0U6"/>
<dbReference type="Gene3D" id="1.10.3290.10">
    <property type="entry name" value="Fido-like domain"/>
    <property type="match status" value="1"/>
</dbReference>
<dbReference type="OrthoDB" id="9813719at2"/>
<keyword evidence="5" id="KW-1185">Reference proteome</keyword>
<dbReference type="EMBL" id="NVQC01000009">
    <property type="protein sequence ID" value="PTL36966.1"/>
    <property type="molecule type" value="Genomic_DNA"/>
</dbReference>
<evidence type="ECO:0000256" key="1">
    <source>
        <dbReference type="PIRSR" id="PIRSR640198-1"/>
    </source>
</evidence>
<reference evidence="5" key="2">
    <citation type="journal article" date="2018" name="Environ. Microbiol.">
        <title>Bloom of a denitrifying methanotroph, 'Candidatus Methylomirabilis limnetica', in a deep stratified lake.</title>
        <authorList>
            <person name="Graf J.S."/>
            <person name="Mayr M.J."/>
            <person name="Marchant H.K."/>
            <person name="Tienken D."/>
            <person name="Hach P.F."/>
            <person name="Brand A."/>
            <person name="Schubert C.J."/>
            <person name="Kuypers M.M."/>
            <person name="Milucka J."/>
        </authorList>
    </citation>
    <scope>NUCLEOTIDE SEQUENCE [LARGE SCALE GENOMIC DNA]</scope>
    <source>
        <strain evidence="5">Zug</strain>
    </source>
</reference>
<comment type="caution">
    <text evidence="4">The sequence shown here is derived from an EMBL/GenBank/DDBJ whole genome shotgun (WGS) entry which is preliminary data.</text>
</comment>
<feature type="binding site" evidence="2">
    <location>
        <begin position="237"/>
        <end position="238"/>
    </location>
    <ligand>
        <name>ATP</name>
        <dbReference type="ChEBI" id="CHEBI:30616"/>
    </ligand>
</feature>
<evidence type="ECO:0000313" key="5">
    <source>
        <dbReference type="Proteomes" id="UP000241436"/>
    </source>
</evidence>
<dbReference type="InterPro" id="IPR003812">
    <property type="entry name" value="Fido"/>
</dbReference>